<keyword evidence="1" id="KW-0812">Transmembrane</keyword>
<dbReference type="Proteomes" id="UP000791440">
    <property type="component" value="Unassembled WGS sequence"/>
</dbReference>
<comment type="caution">
    <text evidence="2">The sequence shown here is derived from an EMBL/GenBank/DDBJ whole genome shotgun (WGS) entry which is preliminary data.</text>
</comment>
<sequence length="142" mass="16341">MYDDNEWHSDESGKTYFKASLVLVMIVCSGVSFVIVNTNSPMLDNTTKEQCISELALLKRQIEVVTSYQKRMDKVLTDTLATHDADKDRFKVMIQSCFAMPQQFYFCQKRYNAMQASCNMIRGNYARVVKELNVLKNTTRPG</sequence>
<dbReference type="OrthoDB" id="10374185at2759"/>
<dbReference type="AlphaFoldDB" id="A0A921YPK3"/>
<evidence type="ECO:0000313" key="3">
    <source>
        <dbReference type="Proteomes" id="UP000791440"/>
    </source>
</evidence>
<evidence type="ECO:0000256" key="1">
    <source>
        <dbReference type="SAM" id="Phobius"/>
    </source>
</evidence>
<accession>A0A921YPK3</accession>
<proteinExistence type="predicted"/>
<evidence type="ECO:0000313" key="2">
    <source>
        <dbReference type="EMBL" id="KAG6442840.1"/>
    </source>
</evidence>
<dbReference type="EMBL" id="JH668296">
    <property type="protein sequence ID" value="KAG6442840.1"/>
    <property type="molecule type" value="Genomic_DNA"/>
</dbReference>
<reference evidence="2" key="1">
    <citation type="journal article" date="2016" name="Insect Biochem. Mol. Biol.">
        <title>Multifaceted biological insights from a draft genome sequence of the tobacco hornworm moth, Manduca sexta.</title>
        <authorList>
            <person name="Kanost M.R."/>
            <person name="Arrese E.L."/>
            <person name="Cao X."/>
            <person name="Chen Y.R."/>
            <person name="Chellapilla S."/>
            <person name="Goldsmith M.R."/>
            <person name="Grosse-Wilde E."/>
            <person name="Heckel D.G."/>
            <person name="Herndon N."/>
            <person name="Jiang H."/>
            <person name="Papanicolaou A."/>
            <person name="Qu J."/>
            <person name="Soulages J.L."/>
            <person name="Vogel H."/>
            <person name="Walters J."/>
            <person name="Waterhouse R.M."/>
            <person name="Ahn S.J."/>
            <person name="Almeida F.C."/>
            <person name="An C."/>
            <person name="Aqrawi P."/>
            <person name="Bretschneider A."/>
            <person name="Bryant W.B."/>
            <person name="Bucks S."/>
            <person name="Chao H."/>
            <person name="Chevignon G."/>
            <person name="Christen J.M."/>
            <person name="Clarke D.F."/>
            <person name="Dittmer N.T."/>
            <person name="Ferguson L.C.F."/>
            <person name="Garavelou S."/>
            <person name="Gordon K.H.J."/>
            <person name="Gunaratna R.T."/>
            <person name="Han Y."/>
            <person name="Hauser F."/>
            <person name="He Y."/>
            <person name="Heidel-Fischer H."/>
            <person name="Hirsh A."/>
            <person name="Hu Y."/>
            <person name="Jiang H."/>
            <person name="Kalra D."/>
            <person name="Klinner C."/>
            <person name="Konig C."/>
            <person name="Kovar C."/>
            <person name="Kroll A.R."/>
            <person name="Kuwar S.S."/>
            <person name="Lee S.L."/>
            <person name="Lehman R."/>
            <person name="Li K."/>
            <person name="Li Z."/>
            <person name="Liang H."/>
            <person name="Lovelace S."/>
            <person name="Lu Z."/>
            <person name="Mansfield J.H."/>
            <person name="McCulloch K.J."/>
            <person name="Mathew T."/>
            <person name="Morton B."/>
            <person name="Muzny D.M."/>
            <person name="Neunemann D."/>
            <person name="Ongeri F."/>
            <person name="Pauchet Y."/>
            <person name="Pu L.L."/>
            <person name="Pyrousis I."/>
            <person name="Rao X.J."/>
            <person name="Redding A."/>
            <person name="Roesel C."/>
            <person name="Sanchez-Gracia A."/>
            <person name="Schaack S."/>
            <person name="Shukla A."/>
            <person name="Tetreau G."/>
            <person name="Wang Y."/>
            <person name="Xiong G.H."/>
            <person name="Traut W."/>
            <person name="Walsh T.K."/>
            <person name="Worley K.C."/>
            <person name="Wu D."/>
            <person name="Wu W."/>
            <person name="Wu Y.Q."/>
            <person name="Zhang X."/>
            <person name="Zou Z."/>
            <person name="Zucker H."/>
            <person name="Briscoe A.D."/>
            <person name="Burmester T."/>
            <person name="Clem R.J."/>
            <person name="Feyereisen R."/>
            <person name="Grimmelikhuijzen C.J.P."/>
            <person name="Hamodrakas S.J."/>
            <person name="Hansson B.S."/>
            <person name="Huguet E."/>
            <person name="Jermiin L.S."/>
            <person name="Lan Q."/>
            <person name="Lehman H.K."/>
            <person name="Lorenzen M."/>
            <person name="Merzendorfer H."/>
            <person name="Michalopoulos I."/>
            <person name="Morton D.B."/>
            <person name="Muthukrishnan S."/>
            <person name="Oakeshott J.G."/>
            <person name="Palmer W."/>
            <person name="Park Y."/>
            <person name="Passarelli A.L."/>
            <person name="Rozas J."/>
            <person name="Schwartz L.M."/>
            <person name="Smith W."/>
            <person name="Southgate A."/>
            <person name="Vilcinskas A."/>
            <person name="Vogt R."/>
            <person name="Wang P."/>
            <person name="Werren J."/>
            <person name="Yu X.Q."/>
            <person name="Zhou J.J."/>
            <person name="Brown S.J."/>
            <person name="Scherer S.E."/>
            <person name="Richards S."/>
            <person name="Blissard G.W."/>
        </authorList>
    </citation>
    <scope>NUCLEOTIDE SEQUENCE</scope>
</reference>
<protein>
    <submittedName>
        <fullName evidence="2">Uncharacterized protein</fullName>
    </submittedName>
</protein>
<name>A0A921YPK3_MANSE</name>
<keyword evidence="1" id="KW-1133">Transmembrane helix</keyword>
<organism evidence="2 3">
    <name type="scientific">Manduca sexta</name>
    <name type="common">Tobacco hawkmoth</name>
    <name type="synonym">Tobacco hornworm</name>
    <dbReference type="NCBI Taxonomy" id="7130"/>
    <lineage>
        <taxon>Eukaryota</taxon>
        <taxon>Metazoa</taxon>
        <taxon>Ecdysozoa</taxon>
        <taxon>Arthropoda</taxon>
        <taxon>Hexapoda</taxon>
        <taxon>Insecta</taxon>
        <taxon>Pterygota</taxon>
        <taxon>Neoptera</taxon>
        <taxon>Endopterygota</taxon>
        <taxon>Lepidoptera</taxon>
        <taxon>Glossata</taxon>
        <taxon>Ditrysia</taxon>
        <taxon>Bombycoidea</taxon>
        <taxon>Sphingidae</taxon>
        <taxon>Sphinginae</taxon>
        <taxon>Sphingini</taxon>
        <taxon>Manduca</taxon>
    </lineage>
</organism>
<feature type="transmembrane region" description="Helical" evidence="1">
    <location>
        <begin position="16"/>
        <end position="36"/>
    </location>
</feature>
<reference evidence="2" key="2">
    <citation type="submission" date="2020-12" db="EMBL/GenBank/DDBJ databases">
        <authorList>
            <person name="Kanost M."/>
        </authorList>
    </citation>
    <scope>NUCLEOTIDE SEQUENCE</scope>
</reference>
<keyword evidence="1" id="KW-0472">Membrane</keyword>
<keyword evidence="3" id="KW-1185">Reference proteome</keyword>
<gene>
    <name evidence="2" type="ORF">O3G_MSEX002535</name>
</gene>